<dbReference type="SUPFAM" id="SSF51621">
    <property type="entry name" value="Phosphoenolpyruvate/pyruvate domain"/>
    <property type="match status" value="1"/>
</dbReference>
<comment type="similarity">
    <text evidence="1">Belongs to the HpcH/HpaI aldolase family.</text>
</comment>
<dbReference type="AlphaFoldDB" id="A0A1B2EB99"/>
<feature type="domain" description="HpcH/HpaI aldolase/citrate lyase" evidence="4">
    <location>
        <begin position="20"/>
        <end position="212"/>
    </location>
</feature>
<evidence type="ECO:0000256" key="3">
    <source>
        <dbReference type="ARBA" id="ARBA00023239"/>
    </source>
</evidence>
<dbReference type="PROSITE" id="PS51257">
    <property type="entry name" value="PROKAR_LIPOPROTEIN"/>
    <property type="match status" value="1"/>
</dbReference>
<dbReference type="GO" id="GO:0005737">
    <property type="term" value="C:cytoplasm"/>
    <property type="evidence" value="ECO:0007669"/>
    <property type="project" value="TreeGrafter"/>
</dbReference>
<dbReference type="PANTHER" id="PTHR30502">
    <property type="entry name" value="2-KETO-3-DEOXY-L-RHAMNONATE ALDOLASE"/>
    <property type="match status" value="1"/>
</dbReference>
<dbReference type="Pfam" id="PF03328">
    <property type="entry name" value="HpcH_HpaI"/>
    <property type="match status" value="1"/>
</dbReference>
<dbReference type="EMBL" id="CP016616">
    <property type="protein sequence ID" value="ANY77256.1"/>
    <property type="molecule type" value="Genomic_DNA"/>
</dbReference>
<dbReference type="InterPro" id="IPR015813">
    <property type="entry name" value="Pyrv/PenolPyrv_kinase-like_dom"/>
</dbReference>
<dbReference type="InterPro" id="IPR040442">
    <property type="entry name" value="Pyrv_kinase-like_dom_sf"/>
</dbReference>
<gene>
    <name evidence="5" type="ORF">BB934_02670</name>
</gene>
<dbReference type="GO" id="GO:0046872">
    <property type="term" value="F:metal ion binding"/>
    <property type="evidence" value="ECO:0007669"/>
    <property type="project" value="UniProtKB-KW"/>
</dbReference>
<keyword evidence="3" id="KW-0456">Lyase</keyword>
<accession>A0A1B2EB99</accession>
<reference evidence="5" key="1">
    <citation type="submission" date="2016-07" db="EMBL/GenBank/DDBJ databases">
        <title>Microvirga ossetica sp. nov. a new species of rhizobia isolated from root nodules of the legume species Vicia alpestris Steven originated from North Ossetia region in the Caucasus.</title>
        <authorList>
            <person name="Safronova V.I."/>
            <person name="Kuznetsova I.G."/>
            <person name="Sazanova A.L."/>
            <person name="Belimov A."/>
            <person name="Andronov E."/>
            <person name="Osledkin Y.S."/>
            <person name="Onishchuk O.P."/>
            <person name="Kurchak O.N."/>
            <person name="Shaposhnikov A.I."/>
            <person name="Willems A."/>
            <person name="Tikhonovich I.A."/>
        </authorList>
    </citation>
    <scope>NUCLEOTIDE SEQUENCE [LARGE SCALE GENOMIC DNA]</scope>
    <source>
        <strain evidence="5">V5/3M</strain>
    </source>
</reference>
<sequence>MLPNGIRAQWSAGKPVINGWLSIACPFTAEIMAAQGYDSITIDLQHGLVGYEVATTMLQAMRASAVTPLVRVPWLDPAAIMKSLDAGAYGVICPMINTREEAERLVSYVRYPPHGVRSFGPTRANFSAGADYGQHADAEVLCFAMIETADAVANLDDIVSTPGLDGVYIGPADLTLSLTGRRYPTGFDREEPEVVEVIQTILHKAHKAGIRACLHNGTPTYAAKAIGWGFDLVTISNDVRLLAGAAQASVATARKLIADQESSPAATATGGY</sequence>
<dbReference type="GO" id="GO:0016832">
    <property type="term" value="F:aldehyde-lyase activity"/>
    <property type="evidence" value="ECO:0007669"/>
    <property type="project" value="TreeGrafter"/>
</dbReference>
<organism evidence="5">
    <name type="scientific">Microvirga ossetica</name>
    <dbReference type="NCBI Taxonomy" id="1882682"/>
    <lineage>
        <taxon>Bacteria</taxon>
        <taxon>Pseudomonadati</taxon>
        <taxon>Pseudomonadota</taxon>
        <taxon>Alphaproteobacteria</taxon>
        <taxon>Hyphomicrobiales</taxon>
        <taxon>Methylobacteriaceae</taxon>
        <taxon>Microvirga</taxon>
    </lineage>
</organism>
<dbReference type="KEGG" id="moc:BB934_02670"/>
<dbReference type="OrthoDB" id="9802624at2"/>
<proteinExistence type="inferred from homology"/>
<evidence type="ECO:0000259" key="4">
    <source>
        <dbReference type="Pfam" id="PF03328"/>
    </source>
</evidence>
<dbReference type="Gene3D" id="3.20.20.60">
    <property type="entry name" value="Phosphoenolpyruvate-binding domains"/>
    <property type="match status" value="1"/>
</dbReference>
<protein>
    <submittedName>
        <fullName evidence="5">2,4-dihydroxyhept-2-ene-1,7-dioic acid aldolase</fullName>
    </submittedName>
</protein>
<evidence type="ECO:0000313" key="5">
    <source>
        <dbReference type="EMBL" id="ANY77256.1"/>
    </source>
</evidence>
<dbReference type="RefSeq" id="WP_099508250.1">
    <property type="nucleotide sequence ID" value="NZ_CP016616.1"/>
</dbReference>
<name>A0A1B2EB99_9HYPH</name>
<keyword evidence="2" id="KW-0479">Metal-binding</keyword>
<dbReference type="PANTHER" id="PTHR30502:SF0">
    <property type="entry name" value="PHOSPHOENOLPYRUVATE CARBOXYLASE FAMILY PROTEIN"/>
    <property type="match status" value="1"/>
</dbReference>
<evidence type="ECO:0000256" key="1">
    <source>
        <dbReference type="ARBA" id="ARBA00005568"/>
    </source>
</evidence>
<dbReference type="InterPro" id="IPR050251">
    <property type="entry name" value="HpcH-HpaI_aldolase"/>
</dbReference>
<dbReference type="InterPro" id="IPR005000">
    <property type="entry name" value="Aldolase/citrate-lyase_domain"/>
</dbReference>
<evidence type="ECO:0000256" key="2">
    <source>
        <dbReference type="ARBA" id="ARBA00022723"/>
    </source>
</evidence>